<evidence type="ECO:0000259" key="1">
    <source>
        <dbReference type="Pfam" id="PF16719"/>
    </source>
</evidence>
<dbReference type="EMBL" id="BAABME010000327">
    <property type="protein sequence ID" value="GAA0141799.1"/>
    <property type="molecule type" value="Genomic_DNA"/>
</dbReference>
<dbReference type="InterPro" id="IPR039276">
    <property type="entry name" value="SHH1/2"/>
</dbReference>
<evidence type="ECO:0000313" key="2">
    <source>
        <dbReference type="EMBL" id="GAA0141799.1"/>
    </source>
</evidence>
<dbReference type="Proteomes" id="UP001454036">
    <property type="component" value="Unassembled WGS sequence"/>
</dbReference>
<dbReference type="AlphaFoldDB" id="A0AAV3NRF7"/>
<protein>
    <recommendedName>
        <fullName evidence="1">SAWADEE domain-containing protein</fullName>
    </recommendedName>
</protein>
<dbReference type="PANTHER" id="PTHR33827">
    <property type="entry name" value="PROTEIN SAWADEE HOMEODOMAIN HOMOLOG 2"/>
    <property type="match status" value="1"/>
</dbReference>
<reference evidence="2 3" key="1">
    <citation type="submission" date="2024-01" db="EMBL/GenBank/DDBJ databases">
        <title>The complete chloroplast genome sequence of Lithospermum erythrorhizon: insights into the phylogenetic relationship among Boraginaceae species and the maternal lineages of purple gromwells.</title>
        <authorList>
            <person name="Okada T."/>
            <person name="Watanabe K."/>
        </authorList>
    </citation>
    <scope>NUCLEOTIDE SEQUENCE [LARGE SCALE GENOMIC DNA]</scope>
</reference>
<dbReference type="PANTHER" id="PTHR33827:SF2">
    <property type="entry name" value="PROTEIN SAWADEE HOMEODOMAIN HOMOLOG 1"/>
    <property type="match status" value="1"/>
</dbReference>
<dbReference type="GO" id="GO:0003682">
    <property type="term" value="F:chromatin binding"/>
    <property type="evidence" value="ECO:0007669"/>
    <property type="project" value="InterPro"/>
</dbReference>
<dbReference type="Pfam" id="PF16719">
    <property type="entry name" value="SAWADEE"/>
    <property type="match status" value="1"/>
</dbReference>
<dbReference type="Gene3D" id="2.40.50.40">
    <property type="match status" value="1"/>
</dbReference>
<keyword evidence="3" id="KW-1185">Reference proteome</keyword>
<feature type="domain" description="SAWADEE" evidence="1">
    <location>
        <begin position="144"/>
        <end position="272"/>
    </location>
</feature>
<sequence>MDTDSLFPICQESQKQSAVDTQIGNKPMTFSNMMENCSSEFTLAEIIEMEKSFKGLKEASLNPEFCQKLATQFSCSHNRQGQSSVKWDEVHAWFQEKQEQEVAKSTSSIKLFGDLCIFSSTGGPNIKHKTSPIPKVESAVVLKELLFEAKSARDLAWYDVGSFLSYKVTTNGGELLVRVRFAGFDNSNDEWVSVEKEVRERSIPLDDSECHMVEVGDLVLCYRNDEDDDMYFDAHVVRVERNSHHLTACNCVFVVRYDHDGVEENVDLHKLCRRPS</sequence>
<name>A0AAV3NRF7_LITER</name>
<comment type="caution">
    <text evidence="2">The sequence shown here is derived from an EMBL/GenBank/DDBJ whole genome shotgun (WGS) entry which is preliminary data.</text>
</comment>
<dbReference type="InterPro" id="IPR032001">
    <property type="entry name" value="SAWADEE_dom"/>
</dbReference>
<gene>
    <name evidence="2" type="ORF">LIER_02855</name>
</gene>
<accession>A0AAV3NRF7</accession>
<dbReference type="Gene3D" id="2.30.30.140">
    <property type="match status" value="1"/>
</dbReference>
<evidence type="ECO:0000313" key="3">
    <source>
        <dbReference type="Proteomes" id="UP001454036"/>
    </source>
</evidence>
<proteinExistence type="predicted"/>
<organism evidence="2 3">
    <name type="scientific">Lithospermum erythrorhizon</name>
    <name type="common">Purple gromwell</name>
    <name type="synonym">Lithospermum officinale var. erythrorhizon</name>
    <dbReference type="NCBI Taxonomy" id="34254"/>
    <lineage>
        <taxon>Eukaryota</taxon>
        <taxon>Viridiplantae</taxon>
        <taxon>Streptophyta</taxon>
        <taxon>Embryophyta</taxon>
        <taxon>Tracheophyta</taxon>
        <taxon>Spermatophyta</taxon>
        <taxon>Magnoliopsida</taxon>
        <taxon>eudicotyledons</taxon>
        <taxon>Gunneridae</taxon>
        <taxon>Pentapetalae</taxon>
        <taxon>asterids</taxon>
        <taxon>lamiids</taxon>
        <taxon>Boraginales</taxon>
        <taxon>Boraginaceae</taxon>
        <taxon>Boraginoideae</taxon>
        <taxon>Lithospermeae</taxon>
        <taxon>Lithospermum</taxon>
    </lineage>
</organism>